<dbReference type="SUPFAM" id="SSF52402">
    <property type="entry name" value="Adenine nucleotide alpha hydrolases-like"/>
    <property type="match status" value="1"/>
</dbReference>
<evidence type="ECO:0000256" key="2">
    <source>
        <dbReference type="ARBA" id="ARBA00022694"/>
    </source>
</evidence>
<organism evidence="8 9">
    <name type="scientific">Sphingomonas floccifaciens</name>
    <dbReference type="NCBI Taxonomy" id="1844115"/>
    <lineage>
        <taxon>Bacteria</taxon>
        <taxon>Pseudomonadati</taxon>
        <taxon>Pseudomonadota</taxon>
        <taxon>Alphaproteobacteria</taxon>
        <taxon>Sphingomonadales</taxon>
        <taxon>Sphingomonadaceae</taxon>
        <taxon>Sphingomonas</taxon>
    </lineage>
</organism>
<keyword evidence="2 6" id="KW-0819">tRNA processing</keyword>
<dbReference type="Pfam" id="PF01171">
    <property type="entry name" value="ATP_bind_3"/>
    <property type="match status" value="1"/>
</dbReference>
<dbReference type="GO" id="GO:0032267">
    <property type="term" value="F:tRNA(Ile)-lysidine synthase activity"/>
    <property type="evidence" value="ECO:0007669"/>
    <property type="project" value="UniProtKB-EC"/>
</dbReference>
<keyword evidence="4 6" id="KW-0067">ATP-binding</keyword>
<dbReference type="EC" id="6.3.4.19" evidence="6"/>
<protein>
    <recommendedName>
        <fullName evidence="6">tRNA(Ile)-lysidine synthase</fullName>
        <ecNumber evidence="6">6.3.4.19</ecNumber>
    </recommendedName>
    <alternativeName>
        <fullName evidence="6">tRNA(Ile)-2-lysyl-cytidine synthase</fullName>
    </alternativeName>
    <alternativeName>
        <fullName evidence="6">tRNA(Ile)-lysidine synthetase</fullName>
    </alternativeName>
</protein>
<evidence type="ECO:0000313" key="9">
    <source>
        <dbReference type="Proteomes" id="UP001597283"/>
    </source>
</evidence>
<evidence type="ECO:0000313" key="8">
    <source>
        <dbReference type="EMBL" id="MFD1787477.1"/>
    </source>
</evidence>
<keyword evidence="6" id="KW-0963">Cytoplasm</keyword>
<dbReference type="EMBL" id="JBHUFC010000003">
    <property type="protein sequence ID" value="MFD1787477.1"/>
    <property type="molecule type" value="Genomic_DNA"/>
</dbReference>
<accession>A0ABW4NBX5</accession>
<feature type="binding site" evidence="6">
    <location>
        <begin position="28"/>
        <end position="33"/>
    </location>
    <ligand>
        <name>ATP</name>
        <dbReference type="ChEBI" id="CHEBI:30616"/>
    </ligand>
</feature>
<comment type="caution">
    <text evidence="8">The sequence shown here is derived from an EMBL/GenBank/DDBJ whole genome shotgun (WGS) entry which is preliminary data.</text>
</comment>
<comment type="subcellular location">
    <subcellularLocation>
        <location evidence="6">Cytoplasm</location>
    </subcellularLocation>
</comment>
<dbReference type="RefSeq" id="WP_380939853.1">
    <property type="nucleotide sequence ID" value="NZ_JBHUFC010000003.1"/>
</dbReference>
<dbReference type="HAMAP" id="MF_01161">
    <property type="entry name" value="tRNA_Ile_lys_synt"/>
    <property type="match status" value="1"/>
</dbReference>
<comment type="domain">
    <text evidence="6">The N-terminal region contains the highly conserved SGGXDS motif, predicted to be a P-loop motif involved in ATP binding.</text>
</comment>
<comment type="catalytic activity">
    <reaction evidence="5 6">
        <text>cytidine(34) in tRNA(Ile2) + L-lysine + ATP = lysidine(34) in tRNA(Ile2) + AMP + diphosphate + H(+)</text>
        <dbReference type="Rhea" id="RHEA:43744"/>
        <dbReference type="Rhea" id="RHEA-COMP:10625"/>
        <dbReference type="Rhea" id="RHEA-COMP:10670"/>
        <dbReference type="ChEBI" id="CHEBI:15378"/>
        <dbReference type="ChEBI" id="CHEBI:30616"/>
        <dbReference type="ChEBI" id="CHEBI:32551"/>
        <dbReference type="ChEBI" id="CHEBI:33019"/>
        <dbReference type="ChEBI" id="CHEBI:82748"/>
        <dbReference type="ChEBI" id="CHEBI:83665"/>
        <dbReference type="ChEBI" id="CHEBI:456215"/>
        <dbReference type="EC" id="6.3.4.19"/>
    </reaction>
</comment>
<evidence type="ECO:0000256" key="6">
    <source>
        <dbReference type="HAMAP-Rule" id="MF_01161"/>
    </source>
</evidence>
<evidence type="ECO:0000256" key="5">
    <source>
        <dbReference type="ARBA" id="ARBA00048539"/>
    </source>
</evidence>
<dbReference type="InterPro" id="IPR012795">
    <property type="entry name" value="tRNA_Ile_lys_synt_N"/>
</dbReference>
<name>A0ABW4NBX5_9SPHN</name>
<reference evidence="9" key="1">
    <citation type="journal article" date="2019" name="Int. J. Syst. Evol. Microbiol.">
        <title>The Global Catalogue of Microorganisms (GCM) 10K type strain sequencing project: providing services to taxonomists for standard genome sequencing and annotation.</title>
        <authorList>
            <consortium name="The Broad Institute Genomics Platform"/>
            <consortium name="The Broad Institute Genome Sequencing Center for Infectious Disease"/>
            <person name="Wu L."/>
            <person name="Ma J."/>
        </authorList>
    </citation>
    <scope>NUCLEOTIDE SEQUENCE [LARGE SCALE GENOMIC DNA]</scope>
    <source>
        <strain evidence="9">Q85</strain>
    </source>
</reference>
<dbReference type="InterPro" id="IPR012094">
    <property type="entry name" value="tRNA_Ile_lys_synt"/>
</dbReference>
<dbReference type="PANTHER" id="PTHR43033:SF5">
    <property type="entry name" value="TRNA(ILE)-LYSIDINE SYNTHETASE"/>
    <property type="match status" value="1"/>
</dbReference>
<gene>
    <name evidence="6 8" type="primary">tilS</name>
    <name evidence="8" type="ORF">ACFSC3_07820</name>
</gene>
<evidence type="ECO:0000259" key="7">
    <source>
        <dbReference type="Pfam" id="PF01171"/>
    </source>
</evidence>
<evidence type="ECO:0000256" key="4">
    <source>
        <dbReference type="ARBA" id="ARBA00022840"/>
    </source>
</evidence>
<keyword evidence="9" id="KW-1185">Reference proteome</keyword>
<evidence type="ECO:0000256" key="3">
    <source>
        <dbReference type="ARBA" id="ARBA00022741"/>
    </source>
</evidence>
<dbReference type="CDD" id="cd01992">
    <property type="entry name" value="TilS_N"/>
    <property type="match status" value="1"/>
</dbReference>
<proteinExistence type="inferred from homology"/>
<dbReference type="InterPro" id="IPR011063">
    <property type="entry name" value="TilS/TtcA_N"/>
</dbReference>
<sequence>MAEAVARFRNDCVALVGNPVGPLAVAVSGGPDSMALLALAKATGPTIAATVDHRLRSESAVEAAMVARWCRERDIPHATLVPPADWSPRSIQADARRLRYDLLAGWATAEGAKVLLTAHHADDQAETFLMRAGRGSGVSGLGGIRAARPLGGLTLARPLLGWRRAELRAVVDAMGVPFVDDPSNADPRFDRARMRVWLADAPINAAGVALSAAACGEAAAALDTLADLLFAERRRGDGWDVAGLPREMRRRLVTRAILDVRTSTPCEGRFDPATNVESVLDALEDGGKATLAGVLAFVRGGIWHFTAAPPRRSD</sequence>
<comment type="similarity">
    <text evidence="6">Belongs to the tRNA(Ile)-lysidine synthase family.</text>
</comment>
<dbReference type="NCBIfam" id="TIGR02432">
    <property type="entry name" value="lysidine_TilS_N"/>
    <property type="match status" value="1"/>
</dbReference>
<evidence type="ECO:0000256" key="1">
    <source>
        <dbReference type="ARBA" id="ARBA00022598"/>
    </source>
</evidence>
<keyword evidence="3 6" id="KW-0547">Nucleotide-binding</keyword>
<dbReference type="Proteomes" id="UP001597283">
    <property type="component" value="Unassembled WGS sequence"/>
</dbReference>
<dbReference type="PANTHER" id="PTHR43033">
    <property type="entry name" value="TRNA(ILE)-LYSIDINE SYNTHASE-RELATED"/>
    <property type="match status" value="1"/>
</dbReference>
<dbReference type="Gene3D" id="3.40.50.620">
    <property type="entry name" value="HUPs"/>
    <property type="match status" value="1"/>
</dbReference>
<comment type="function">
    <text evidence="6">Ligates lysine onto the cytidine present at position 34 of the AUA codon-specific tRNA(Ile) that contains the anticodon CAU, in an ATP-dependent manner. Cytidine is converted to lysidine, thus changing the amino acid specificity of the tRNA from methionine to isoleucine.</text>
</comment>
<keyword evidence="1 6" id="KW-0436">Ligase</keyword>
<dbReference type="InterPro" id="IPR014729">
    <property type="entry name" value="Rossmann-like_a/b/a_fold"/>
</dbReference>
<feature type="domain" description="tRNA(Ile)-lysidine/2-thiocytidine synthase N-terminal" evidence="7">
    <location>
        <begin position="24"/>
        <end position="195"/>
    </location>
</feature>